<dbReference type="PANTHER" id="PTHR43048:SF5">
    <property type="entry name" value="BLR5325 PROTEIN"/>
    <property type="match status" value="1"/>
</dbReference>
<dbReference type="SUPFAM" id="SSF54593">
    <property type="entry name" value="Glyoxalase/Bleomycin resistance protein/Dihydroxybiphenyl dioxygenase"/>
    <property type="match status" value="1"/>
</dbReference>
<dbReference type="InterPro" id="IPR029068">
    <property type="entry name" value="Glyas_Bleomycin-R_OHBP_Dase"/>
</dbReference>
<accession>A0A2U1ZVR6</accession>
<evidence type="ECO:0000313" key="5">
    <source>
        <dbReference type="Proteomes" id="UP000245166"/>
    </source>
</evidence>
<dbReference type="SUPFAM" id="SSF109854">
    <property type="entry name" value="DinB/YfiT-like putative metalloenzymes"/>
    <property type="match status" value="1"/>
</dbReference>
<dbReference type="InterPro" id="IPR034660">
    <property type="entry name" value="DinB/YfiT-like"/>
</dbReference>
<dbReference type="InterPro" id="IPR024775">
    <property type="entry name" value="DinB-like"/>
</dbReference>
<dbReference type="CDD" id="cd08353">
    <property type="entry name" value="VOC_like"/>
    <property type="match status" value="1"/>
</dbReference>
<keyword evidence="5" id="KW-1185">Reference proteome</keyword>
<evidence type="ECO:0000256" key="2">
    <source>
        <dbReference type="SAM" id="MobiDB-lite"/>
    </source>
</evidence>
<dbReference type="GO" id="GO:0046491">
    <property type="term" value="P:L-methylmalonyl-CoA metabolic process"/>
    <property type="evidence" value="ECO:0007669"/>
    <property type="project" value="TreeGrafter"/>
</dbReference>
<dbReference type="Proteomes" id="UP000245166">
    <property type="component" value="Unassembled WGS sequence"/>
</dbReference>
<proteinExistence type="predicted"/>
<feature type="compositionally biased region" description="Low complexity" evidence="2">
    <location>
        <begin position="502"/>
        <end position="516"/>
    </location>
</feature>
<name>A0A2U1ZVR6_9MICO</name>
<dbReference type="Pfam" id="PF13669">
    <property type="entry name" value="Glyoxalase_4"/>
    <property type="match status" value="1"/>
</dbReference>
<dbReference type="Gene3D" id="2.160.20.80">
    <property type="entry name" value="E3 ubiquitin-protein ligase SopA"/>
    <property type="match status" value="1"/>
</dbReference>
<dbReference type="GO" id="GO:0046872">
    <property type="term" value="F:metal ion binding"/>
    <property type="evidence" value="ECO:0007669"/>
    <property type="project" value="UniProtKB-KW"/>
</dbReference>
<evidence type="ECO:0000259" key="3">
    <source>
        <dbReference type="PROSITE" id="PS51819"/>
    </source>
</evidence>
<comment type="caution">
    <text evidence="4">The sequence shown here is derived from an EMBL/GenBank/DDBJ whole genome shotgun (WGS) entry which is preliminary data.</text>
</comment>
<dbReference type="InterPro" id="IPR001646">
    <property type="entry name" value="5peptide_repeat"/>
</dbReference>
<protein>
    <recommendedName>
        <fullName evidence="3">VOC domain-containing protein</fullName>
    </recommendedName>
</protein>
<feature type="compositionally biased region" description="Low complexity" evidence="2">
    <location>
        <begin position="418"/>
        <end position="436"/>
    </location>
</feature>
<dbReference type="InterPro" id="IPR051785">
    <property type="entry name" value="MMCE/EMCE_epimerase"/>
</dbReference>
<dbReference type="AlphaFoldDB" id="A0A2U1ZVR6"/>
<dbReference type="Gene3D" id="3.10.180.10">
    <property type="entry name" value="2,3-Dihydroxybiphenyl 1,2-Dioxygenase, domain 1"/>
    <property type="match status" value="1"/>
</dbReference>
<sequence>MSPGPAYPPVMGVRSFEHVGVIVEDLDAAATFFTLLGFERGETARVGGEWADRVNGLTGTQVEMCFLTAPDGSGAIELSQFHAPTSPPRGPDAASHVLGLRHLAYRVDDLTAVLGRVRAAGFETVAEVVNYEDVWLVCYVRGPEGLIVELGERLDGGDDDGGGGDDGPAASGAPVDLRGADLRGADLRGAVLRGADVAGAEIDSPWLLEEGGRLLVNGVDVVPLVDAELDRRFPGRSERRASDPAGLRSAWARLEETWERTVARAEALPPGGVDVSVDGEWTVAQTLRHLVMATDTWLGRAVLRLDAPYHPIGQPDASYAADGGDPSIFRTEAPTWDEVLAVRAERVAMVRDLLASITPAQLDEQRTNPWAPEHSETVRSCLHTILEEEWEHHRYAVRDLEAIERGGGRVAPTDAQRAGRSGSVGSASRSGATSSVHGVPSHATRCHSPSTSSSSTTPVLPSARARASEPAALTARPATHVRMAAPWLKATATPEPPPSAPPASEAAATTASTAAS</sequence>
<gene>
    <name evidence="4" type="ORF">C8046_10940</name>
</gene>
<dbReference type="EMBL" id="PYHR01000002">
    <property type="protein sequence ID" value="PWD51085.1"/>
    <property type="molecule type" value="Genomic_DNA"/>
</dbReference>
<dbReference type="InterPro" id="IPR037523">
    <property type="entry name" value="VOC_core"/>
</dbReference>
<dbReference type="Pfam" id="PF00805">
    <property type="entry name" value="Pentapeptide"/>
    <property type="match status" value="1"/>
</dbReference>
<keyword evidence="1" id="KW-0479">Metal-binding</keyword>
<reference evidence="4 5" key="1">
    <citation type="submission" date="2018-03" db="EMBL/GenBank/DDBJ databases">
        <title>Genome assembly of novel Miniimonas species PCH200.</title>
        <authorList>
            <person name="Thakur V."/>
            <person name="Kumar V."/>
            <person name="Singh D."/>
        </authorList>
    </citation>
    <scope>NUCLEOTIDE SEQUENCE [LARGE SCALE GENOMIC DNA]</scope>
    <source>
        <strain evidence="4 5">PCH200</strain>
    </source>
</reference>
<dbReference type="SUPFAM" id="SSF141571">
    <property type="entry name" value="Pentapeptide repeat-like"/>
    <property type="match status" value="1"/>
</dbReference>
<feature type="region of interest" description="Disordered" evidence="2">
    <location>
        <begin position="152"/>
        <end position="176"/>
    </location>
</feature>
<dbReference type="PROSITE" id="PS51819">
    <property type="entry name" value="VOC"/>
    <property type="match status" value="1"/>
</dbReference>
<dbReference type="Pfam" id="PF12867">
    <property type="entry name" value="DinB_2"/>
    <property type="match status" value="1"/>
</dbReference>
<dbReference type="GO" id="GO:0004493">
    <property type="term" value="F:methylmalonyl-CoA epimerase activity"/>
    <property type="evidence" value="ECO:0007669"/>
    <property type="project" value="TreeGrafter"/>
</dbReference>
<dbReference type="PANTHER" id="PTHR43048">
    <property type="entry name" value="METHYLMALONYL-COA EPIMERASE"/>
    <property type="match status" value="1"/>
</dbReference>
<dbReference type="Gene3D" id="1.20.120.450">
    <property type="entry name" value="dinb family like domain"/>
    <property type="match status" value="1"/>
</dbReference>
<evidence type="ECO:0000256" key="1">
    <source>
        <dbReference type="ARBA" id="ARBA00022723"/>
    </source>
</evidence>
<feature type="region of interest" description="Disordered" evidence="2">
    <location>
        <begin position="407"/>
        <end position="516"/>
    </location>
</feature>
<feature type="domain" description="VOC" evidence="3">
    <location>
        <begin position="15"/>
        <end position="153"/>
    </location>
</feature>
<evidence type="ECO:0000313" key="4">
    <source>
        <dbReference type="EMBL" id="PWD51085.1"/>
    </source>
</evidence>
<feature type="compositionally biased region" description="Low complexity" evidence="2">
    <location>
        <begin position="448"/>
        <end position="475"/>
    </location>
</feature>
<organism evidence="4 5">
    <name type="scientific">Serinibacter arcticus</name>
    <dbReference type="NCBI Taxonomy" id="1655435"/>
    <lineage>
        <taxon>Bacteria</taxon>
        <taxon>Bacillati</taxon>
        <taxon>Actinomycetota</taxon>
        <taxon>Actinomycetes</taxon>
        <taxon>Micrococcales</taxon>
        <taxon>Beutenbergiaceae</taxon>
        <taxon>Serinibacter</taxon>
    </lineage>
</organism>